<dbReference type="GeneID" id="117237156"/>
<keyword evidence="1" id="KW-1185">Reference proteome</keyword>
<evidence type="ECO:0000313" key="2">
    <source>
        <dbReference type="RefSeq" id="XP_033356740.1"/>
    </source>
</evidence>
<reference evidence="2" key="1">
    <citation type="submission" date="2025-08" db="UniProtKB">
        <authorList>
            <consortium name="RefSeq"/>
        </authorList>
    </citation>
    <scope>IDENTIFICATION</scope>
    <source>
        <tissue evidence="2">Muscle</tissue>
    </source>
</reference>
<sequence length="123" mass="13979">MFNKAIVVHTGLLTAVKEIRFLMSQDVLYQSVTIEHCDRVARILCLAPFFGESTKNVAVYAPLRTGSTLTEIIEVALATTTYEPNNRQTKIIPQDFLDKIRGKKIHFLRTRIPTISYGKPRTK</sequence>
<dbReference type="AlphaFoldDB" id="A0A6J3KUI2"/>
<organism evidence="1 2">
    <name type="scientific">Bombus vosnesenskii</name>
    <dbReference type="NCBI Taxonomy" id="207650"/>
    <lineage>
        <taxon>Eukaryota</taxon>
        <taxon>Metazoa</taxon>
        <taxon>Ecdysozoa</taxon>
        <taxon>Arthropoda</taxon>
        <taxon>Hexapoda</taxon>
        <taxon>Insecta</taxon>
        <taxon>Pterygota</taxon>
        <taxon>Neoptera</taxon>
        <taxon>Endopterygota</taxon>
        <taxon>Hymenoptera</taxon>
        <taxon>Apocrita</taxon>
        <taxon>Aculeata</taxon>
        <taxon>Apoidea</taxon>
        <taxon>Anthophila</taxon>
        <taxon>Apidae</taxon>
        <taxon>Bombus</taxon>
        <taxon>Pyrobombus</taxon>
    </lineage>
</organism>
<name>A0A6J3KUI2_9HYME</name>
<dbReference type="Proteomes" id="UP000504631">
    <property type="component" value="Unplaced"/>
</dbReference>
<evidence type="ECO:0000313" key="1">
    <source>
        <dbReference type="Proteomes" id="UP000504631"/>
    </source>
</evidence>
<accession>A0A6J3KUI2</accession>
<proteinExistence type="predicted"/>
<gene>
    <name evidence="2" type="primary">LOC117237156</name>
</gene>
<dbReference type="RefSeq" id="XP_033356740.1">
    <property type="nucleotide sequence ID" value="XM_033500849.1"/>
</dbReference>
<dbReference type="KEGG" id="bvk:117237156"/>
<protein>
    <submittedName>
        <fullName evidence="2">Uncharacterized protein LOC117237156</fullName>
    </submittedName>
</protein>